<protein>
    <recommendedName>
        <fullName evidence="3">Protein kinase domain-containing protein</fullName>
    </recommendedName>
</protein>
<sequence length="979" mass="109562">MLDLVNNTSPPLSKSPGRGMVPLIQDRFVLHGPNGRHPCCVTTPARCSVSGAKDGSYTRLFQADTARSLIAQLVLAVGYTHSTGVVHGDLHLGNALLRLPADFDNLSMEGLYRKYGSPTTEPVVRLDNGPLQPNVPSTAVLPMWLGKPSEEFLASEAQLLLTDFAEAYFPSTENRYESRTPLAFAPPEARFEPERSLSFSSDIWTLACAIWLILGQRPLFEDILVTQDDITAEQVDVLGKLPSEWWEKWNERHEYYNEEVKETLETVQCIAIDTKTGVDELKSENHTDKIRKWLLPPDPSTNLNEALNKKHIGTGSWLLESEPFQKWKGSDYDSLWLHGIPGAGKTVLSASIFAALSQEPDQSENIPLLYFFFDFSDNKKQSLSGLVRSLVTQLGSKSDTARGCLDTLFLSTQGRGQPTDEVLCATFQQMPDTVKATRIIIDALDECTTSTDPLQWIETPIRSEGTVPQLVVTSRKEVDIESSFERLLPNDSIYPIIQGPVDDDILAYVHERLLSDRGFERRRSDASVQNEIESELMKKAGGMFRWVVCQLDILQKCLDLKMLRRSLPKTLSKTYGQILADIDESSRDYAIRLLQFLTYSERPLRLEEAVEIMAIDPAAQPPFDAKLRMPEPRDIMRICPSLVSLVMDRCGMKVHLSHFSVQQYLKSNLINASFPEHMADVGMLFQTSLSESSARASIATVCLSYLSHFNDEGAITHGMGFFSLYPYSTHYWMEHARAAESNKELIDTILKFFLQERGACSIWALWFEEYMFKRMVRRRSLPWRRTDEAPPIYYASCASLRHIAEILIDRGADVNVLGGEYGYPLVVASSEGQRDMNHGRFDHGTPLLAACFDGHKEVVQLLLANGANVNAPNSRCGTPLMDASVNGHLEVVNQLLERGADVNATIYSKPKPFRNALGAACWEGHQAIVHQLLAKEAMINRDGGSWGNPLTAACAQSHTEIAALLLERGININERCRSR</sequence>
<dbReference type="AlphaFoldDB" id="A0A5N7D958"/>
<dbReference type="InterPro" id="IPR027417">
    <property type="entry name" value="P-loop_NTPase"/>
</dbReference>
<reference evidence="4 5" key="1">
    <citation type="submission" date="2019-04" db="EMBL/GenBank/DDBJ databases">
        <authorList>
            <consortium name="DOE Joint Genome Institute"/>
            <person name="Mondo S."/>
            <person name="Kjaerbolling I."/>
            <person name="Vesth T."/>
            <person name="Frisvad J.C."/>
            <person name="Nybo J.L."/>
            <person name="Theobald S."/>
            <person name="Kildgaard S."/>
            <person name="Isbrandt T."/>
            <person name="Kuo A."/>
            <person name="Sato A."/>
            <person name="Lyhne E.K."/>
            <person name="Kogle M.E."/>
            <person name="Wiebenga A."/>
            <person name="Kun R.S."/>
            <person name="Lubbers R.J."/>
            <person name="Makela M.R."/>
            <person name="Barry K."/>
            <person name="Chovatia M."/>
            <person name="Clum A."/>
            <person name="Daum C."/>
            <person name="Haridas S."/>
            <person name="He G."/>
            <person name="LaButti K."/>
            <person name="Lipzen A."/>
            <person name="Riley R."/>
            <person name="Salamov A."/>
            <person name="Simmons B.A."/>
            <person name="Magnuson J.K."/>
            <person name="Henrissat B."/>
            <person name="Mortensen U.H."/>
            <person name="Larsen T.O."/>
            <person name="Devries R.P."/>
            <person name="Grigoriev I.V."/>
            <person name="Machida M."/>
            <person name="Baker S.E."/>
            <person name="Andersen M.R."/>
            <person name="Cantor M.N."/>
            <person name="Hua S.X."/>
        </authorList>
    </citation>
    <scope>NUCLEOTIDE SEQUENCE [LARGE SCALE GENOMIC DNA]</scope>
    <source>
        <strain evidence="4 5">CBS 119388</strain>
    </source>
</reference>
<dbReference type="InterPro" id="IPR036770">
    <property type="entry name" value="Ankyrin_rpt-contain_sf"/>
</dbReference>
<dbReference type="OrthoDB" id="1577640at2759"/>
<dbReference type="SUPFAM" id="SSF52540">
    <property type="entry name" value="P-loop containing nucleoside triphosphate hydrolases"/>
    <property type="match status" value="1"/>
</dbReference>
<dbReference type="InterPro" id="IPR000719">
    <property type="entry name" value="Prot_kinase_dom"/>
</dbReference>
<dbReference type="PROSITE" id="PS50011">
    <property type="entry name" value="PROTEIN_KINASE_DOM"/>
    <property type="match status" value="1"/>
</dbReference>
<dbReference type="Gene3D" id="3.30.200.20">
    <property type="entry name" value="Phosphorylase Kinase, domain 1"/>
    <property type="match status" value="1"/>
</dbReference>
<evidence type="ECO:0000313" key="5">
    <source>
        <dbReference type="Proteomes" id="UP000325579"/>
    </source>
</evidence>
<dbReference type="InterPro" id="IPR056884">
    <property type="entry name" value="NPHP3-like_N"/>
</dbReference>
<keyword evidence="2" id="KW-0040">ANK repeat</keyword>
<feature type="repeat" description="ANK" evidence="2">
    <location>
        <begin position="875"/>
        <end position="907"/>
    </location>
</feature>
<evidence type="ECO:0000256" key="1">
    <source>
        <dbReference type="ARBA" id="ARBA00022737"/>
    </source>
</evidence>
<accession>A0A5N7D958</accession>
<dbReference type="PANTHER" id="PTHR10039:SF16">
    <property type="entry name" value="GPI INOSITOL-DEACYLASE"/>
    <property type="match status" value="1"/>
</dbReference>
<dbReference type="InterPro" id="IPR011009">
    <property type="entry name" value="Kinase-like_dom_sf"/>
</dbReference>
<feature type="domain" description="Protein kinase" evidence="3">
    <location>
        <begin position="1"/>
        <end position="294"/>
    </location>
</feature>
<keyword evidence="5" id="KW-1185">Reference proteome</keyword>
<evidence type="ECO:0000259" key="3">
    <source>
        <dbReference type="PROSITE" id="PS50011"/>
    </source>
</evidence>
<dbReference type="Proteomes" id="UP000325579">
    <property type="component" value="Unassembled WGS sequence"/>
</dbReference>
<feature type="repeat" description="ANK" evidence="2">
    <location>
        <begin position="842"/>
        <end position="874"/>
    </location>
</feature>
<keyword evidence="1" id="KW-0677">Repeat</keyword>
<dbReference type="GeneID" id="43672169"/>
<dbReference type="SUPFAM" id="SSF48403">
    <property type="entry name" value="Ankyrin repeat"/>
    <property type="match status" value="1"/>
</dbReference>
<name>A0A5N7D958_9EURO</name>
<dbReference type="GO" id="GO:0005524">
    <property type="term" value="F:ATP binding"/>
    <property type="evidence" value="ECO:0007669"/>
    <property type="project" value="InterPro"/>
</dbReference>
<dbReference type="EMBL" id="ML736783">
    <property type="protein sequence ID" value="KAE8402809.1"/>
    <property type="molecule type" value="Genomic_DNA"/>
</dbReference>
<dbReference type="Gene3D" id="3.40.50.300">
    <property type="entry name" value="P-loop containing nucleotide triphosphate hydrolases"/>
    <property type="match status" value="1"/>
</dbReference>
<dbReference type="InterPro" id="IPR054471">
    <property type="entry name" value="GPIID_WHD"/>
</dbReference>
<dbReference type="PANTHER" id="PTHR10039">
    <property type="entry name" value="AMELOGENIN"/>
    <property type="match status" value="1"/>
</dbReference>
<dbReference type="PROSITE" id="PS50297">
    <property type="entry name" value="ANK_REP_REGION"/>
    <property type="match status" value="2"/>
</dbReference>
<dbReference type="Gene3D" id="1.10.510.10">
    <property type="entry name" value="Transferase(Phosphotransferase) domain 1"/>
    <property type="match status" value="1"/>
</dbReference>
<dbReference type="Pfam" id="PF24883">
    <property type="entry name" value="NPHP3_N"/>
    <property type="match status" value="1"/>
</dbReference>
<dbReference type="RefSeq" id="XP_031940128.1">
    <property type="nucleotide sequence ID" value="XM_032087478.1"/>
</dbReference>
<dbReference type="Pfam" id="PF22939">
    <property type="entry name" value="WHD_GPIID"/>
    <property type="match status" value="1"/>
</dbReference>
<dbReference type="SMART" id="SM00248">
    <property type="entry name" value="ANK"/>
    <property type="match status" value="5"/>
</dbReference>
<dbReference type="GO" id="GO:0004672">
    <property type="term" value="F:protein kinase activity"/>
    <property type="evidence" value="ECO:0007669"/>
    <property type="project" value="InterPro"/>
</dbReference>
<dbReference type="PROSITE" id="PS50088">
    <property type="entry name" value="ANK_REPEAT"/>
    <property type="match status" value="3"/>
</dbReference>
<gene>
    <name evidence="4" type="ORF">BDV37DRAFT_284308</name>
</gene>
<dbReference type="InterPro" id="IPR002110">
    <property type="entry name" value="Ankyrin_rpt"/>
</dbReference>
<dbReference type="Pfam" id="PF12796">
    <property type="entry name" value="Ank_2"/>
    <property type="match status" value="2"/>
</dbReference>
<feature type="repeat" description="ANK" evidence="2">
    <location>
        <begin position="945"/>
        <end position="977"/>
    </location>
</feature>
<organism evidence="4 5">
    <name type="scientific">Aspergillus pseudonomiae</name>
    <dbReference type="NCBI Taxonomy" id="1506151"/>
    <lineage>
        <taxon>Eukaryota</taxon>
        <taxon>Fungi</taxon>
        <taxon>Dikarya</taxon>
        <taxon>Ascomycota</taxon>
        <taxon>Pezizomycotina</taxon>
        <taxon>Eurotiomycetes</taxon>
        <taxon>Eurotiomycetidae</taxon>
        <taxon>Eurotiales</taxon>
        <taxon>Aspergillaceae</taxon>
        <taxon>Aspergillus</taxon>
        <taxon>Aspergillus subgen. Circumdati</taxon>
    </lineage>
</organism>
<evidence type="ECO:0000256" key="2">
    <source>
        <dbReference type="PROSITE-ProRule" id="PRU00023"/>
    </source>
</evidence>
<dbReference type="SUPFAM" id="SSF56112">
    <property type="entry name" value="Protein kinase-like (PK-like)"/>
    <property type="match status" value="1"/>
</dbReference>
<evidence type="ECO:0000313" key="4">
    <source>
        <dbReference type="EMBL" id="KAE8402809.1"/>
    </source>
</evidence>
<dbReference type="Gene3D" id="1.25.40.20">
    <property type="entry name" value="Ankyrin repeat-containing domain"/>
    <property type="match status" value="1"/>
</dbReference>
<proteinExistence type="predicted"/>